<feature type="compositionally biased region" description="Basic and acidic residues" evidence="1">
    <location>
        <begin position="29"/>
        <end position="40"/>
    </location>
</feature>
<accession>A0A166FU65</accession>
<reference evidence="2 3" key="1">
    <citation type="journal article" date="2016" name="Mol. Biol. Evol.">
        <title>Comparative Genomics of Early-Diverging Mushroom-Forming Fungi Provides Insights into the Origins of Lignocellulose Decay Capabilities.</title>
        <authorList>
            <person name="Nagy L.G."/>
            <person name="Riley R."/>
            <person name="Tritt A."/>
            <person name="Adam C."/>
            <person name="Daum C."/>
            <person name="Floudas D."/>
            <person name="Sun H."/>
            <person name="Yadav J.S."/>
            <person name="Pangilinan J."/>
            <person name="Larsson K.H."/>
            <person name="Matsuura K."/>
            <person name="Barry K."/>
            <person name="Labutti K."/>
            <person name="Kuo R."/>
            <person name="Ohm R.A."/>
            <person name="Bhattacharya S.S."/>
            <person name="Shirouzu T."/>
            <person name="Yoshinaga Y."/>
            <person name="Martin F.M."/>
            <person name="Grigoriev I.V."/>
            <person name="Hibbett D.S."/>
        </authorList>
    </citation>
    <scope>NUCLEOTIDE SEQUENCE [LARGE SCALE GENOMIC DNA]</scope>
    <source>
        <strain evidence="2 3">CBS 109695</strain>
    </source>
</reference>
<feature type="compositionally biased region" description="Basic residues" evidence="1">
    <location>
        <begin position="59"/>
        <end position="72"/>
    </location>
</feature>
<evidence type="ECO:0000313" key="3">
    <source>
        <dbReference type="Proteomes" id="UP000076532"/>
    </source>
</evidence>
<dbReference type="Proteomes" id="UP000076532">
    <property type="component" value="Unassembled WGS sequence"/>
</dbReference>
<organism evidence="2 3">
    <name type="scientific">Athelia psychrophila</name>
    <dbReference type="NCBI Taxonomy" id="1759441"/>
    <lineage>
        <taxon>Eukaryota</taxon>
        <taxon>Fungi</taxon>
        <taxon>Dikarya</taxon>
        <taxon>Basidiomycota</taxon>
        <taxon>Agaricomycotina</taxon>
        <taxon>Agaricomycetes</taxon>
        <taxon>Agaricomycetidae</taxon>
        <taxon>Atheliales</taxon>
        <taxon>Atheliaceae</taxon>
        <taxon>Athelia</taxon>
    </lineage>
</organism>
<proteinExistence type="predicted"/>
<dbReference type="AlphaFoldDB" id="A0A166FU65"/>
<name>A0A166FU65_9AGAM</name>
<protein>
    <submittedName>
        <fullName evidence="2">Uncharacterized protein</fullName>
    </submittedName>
</protein>
<sequence length="158" mass="17842">MRAEREAGAKGSCEGPDRGKTIKAHRAVKSFEVREWEHTPAHHLRRPAQHPSHPPSCMHPHKHTGTRLHTRLSRTYAPSGILRREEGEIREEDVVKEGMATATTTTRRHRSDVPSRMYQEGTDPSAGLRIRRLALRAEYHDSMTIAGSAVAKQDKSTR</sequence>
<dbReference type="EMBL" id="KV417585">
    <property type="protein sequence ID" value="KZP17164.1"/>
    <property type="molecule type" value="Genomic_DNA"/>
</dbReference>
<gene>
    <name evidence="2" type="ORF">FIBSPDRAFT_934159</name>
</gene>
<feature type="region of interest" description="Disordered" evidence="1">
    <location>
        <begin position="1"/>
        <end position="125"/>
    </location>
</feature>
<keyword evidence="3" id="KW-1185">Reference proteome</keyword>
<evidence type="ECO:0000256" key="1">
    <source>
        <dbReference type="SAM" id="MobiDB-lite"/>
    </source>
</evidence>
<evidence type="ECO:0000313" key="2">
    <source>
        <dbReference type="EMBL" id="KZP17164.1"/>
    </source>
</evidence>
<feature type="compositionally biased region" description="Basic and acidic residues" evidence="1">
    <location>
        <begin position="82"/>
        <end position="96"/>
    </location>
</feature>